<name>A0A7J7KDU4_BUGNE</name>
<organism evidence="1 2">
    <name type="scientific">Bugula neritina</name>
    <name type="common">Brown bryozoan</name>
    <name type="synonym">Sertularia neritina</name>
    <dbReference type="NCBI Taxonomy" id="10212"/>
    <lineage>
        <taxon>Eukaryota</taxon>
        <taxon>Metazoa</taxon>
        <taxon>Spiralia</taxon>
        <taxon>Lophotrochozoa</taxon>
        <taxon>Bryozoa</taxon>
        <taxon>Gymnolaemata</taxon>
        <taxon>Cheilostomatida</taxon>
        <taxon>Flustrina</taxon>
        <taxon>Buguloidea</taxon>
        <taxon>Bugulidae</taxon>
        <taxon>Bugula</taxon>
    </lineage>
</organism>
<dbReference type="EMBL" id="VXIV02000791">
    <property type="protein sequence ID" value="KAF6036031.1"/>
    <property type="molecule type" value="Genomic_DNA"/>
</dbReference>
<sequence>MAVFITENGMSDHGGLQDSDRVLYYSSYINQVLKVASELCEAITCKGTQNAIQGYSAICKTTSSNADITAEQSCITNAVDSSDSTCTATAYLPDFDGCISGTVTITENCAEVDGIVVTASYEEQLSATQTAAAVNKDIVISVIGCCTTNNCSPGDGVTRDYTCNIGDDSSTVTGMCKDGCFTRIIDETVKHGCLEDMDIVDSVHDDVSQCSSTIEDGSCDEDEEDCLRCCTKDNCNDWESIDELLGKDDDNSASALVSSTVLLISSLALAF</sequence>
<reference evidence="1" key="1">
    <citation type="submission" date="2020-06" db="EMBL/GenBank/DDBJ databases">
        <title>Draft genome of Bugula neritina, a colonial animal packing powerful symbionts and potential medicines.</title>
        <authorList>
            <person name="Rayko M."/>
        </authorList>
    </citation>
    <scope>NUCLEOTIDE SEQUENCE [LARGE SCALE GENOMIC DNA]</scope>
    <source>
        <strain evidence="1">Kwan_BN1</strain>
    </source>
</reference>
<gene>
    <name evidence="1" type="ORF">EB796_005659</name>
</gene>
<protein>
    <submittedName>
        <fullName evidence="1">Uncharacterized protein</fullName>
    </submittedName>
</protein>
<accession>A0A7J7KDU4</accession>
<keyword evidence="2" id="KW-1185">Reference proteome</keyword>
<evidence type="ECO:0000313" key="2">
    <source>
        <dbReference type="Proteomes" id="UP000593567"/>
    </source>
</evidence>
<proteinExistence type="predicted"/>
<dbReference type="Proteomes" id="UP000593567">
    <property type="component" value="Unassembled WGS sequence"/>
</dbReference>
<dbReference type="AlphaFoldDB" id="A0A7J7KDU4"/>
<evidence type="ECO:0000313" key="1">
    <source>
        <dbReference type="EMBL" id="KAF6036031.1"/>
    </source>
</evidence>
<comment type="caution">
    <text evidence="1">The sequence shown here is derived from an EMBL/GenBank/DDBJ whole genome shotgun (WGS) entry which is preliminary data.</text>
</comment>
<dbReference type="Gene3D" id="3.20.20.80">
    <property type="entry name" value="Glycosidases"/>
    <property type="match status" value="1"/>
</dbReference>